<dbReference type="NCBIfam" id="TIGR03436">
    <property type="entry name" value="acidobact_VWFA"/>
    <property type="match status" value="1"/>
</dbReference>
<reference evidence="2" key="1">
    <citation type="submission" date="2023-03" db="EMBL/GenBank/DDBJ databases">
        <title>Edaphobacter sp.</title>
        <authorList>
            <person name="Huber K.J."/>
            <person name="Papendorf J."/>
            <person name="Pilke C."/>
            <person name="Bunk B."/>
            <person name="Sproeer C."/>
            <person name="Pester M."/>
        </authorList>
    </citation>
    <scope>NUCLEOTIDE SEQUENCE</scope>
    <source>
        <strain evidence="2">DSM 110680</strain>
    </source>
</reference>
<dbReference type="RefSeq" id="WP_348265289.1">
    <property type="nucleotide sequence ID" value="NZ_CP121196.1"/>
</dbReference>
<protein>
    <submittedName>
        <fullName evidence="2">VWA domain-containing protein</fullName>
    </submittedName>
</protein>
<name>A0AAU7DRV9_9BACT</name>
<organism evidence="2">
    <name type="scientific">Telmatobacter sp. DSM 110680</name>
    <dbReference type="NCBI Taxonomy" id="3036704"/>
    <lineage>
        <taxon>Bacteria</taxon>
        <taxon>Pseudomonadati</taxon>
        <taxon>Acidobacteriota</taxon>
        <taxon>Terriglobia</taxon>
        <taxon>Terriglobales</taxon>
        <taxon>Acidobacteriaceae</taxon>
        <taxon>Telmatobacter</taxon>
    </lineage>
</organism>
<dbReference type="AlphaFoldDB" id="A0AAU7DRV9"/>
<proteinExistence type="predicted"/>
<gene>
    <name evidence="2" type="ORF">P8935_12250</name>
</gene>
<feature type="chain" id="PRO_5043941281" evidence="1">
    <location>
        <begin position="26"/>
        <end position="1021"/>
    </location>
</feature>
<evidence type="ECO:0000256" key="1">
    <source>
        <dbReference type="SAM" id="SignalP"/>
    </source>
</evidence>
<sequence>MASGFIRLCLIAVLFGGVQISAGQAVPTSQPSADSQSAGMSQIVDEVTLDLAVQDKKHHKVLDLKPEDIQITDNDIPVKMNTFQLVQGDAQTDQLVTMVFDHFEGAGAKTAQTVADKILKMLSSKRYSFALLDFGNRMQLLQSFTADHKAMEQAVSTATANQVVRLSSTSTNAINITTDKADAERIKTAVQTEKNLVAIVRTGVDTAGRHVEPKERAQCQTLLAALQDTQKVMQDQHTRLALAGLLALVRSQQKLNERKSIIYFTSGFQLDSNSKDMVKTISGAAARAGVTFYTVDMDALDVGARHQIDNAMMNGGAPFDPVPKVIAVTPVGPVTAPSLQQQQSGSFNSNPLGSSADFMMRSDDGNPFSGAKSPMADLAKETGGVYIDAQEGVNKQLQQMRENMTTYYQATYKPPIEEYDGSFRSIVAKPLRAGYNVKTKSGYFALAPGAEAGIRPFEVPLLKLFNQSNLPQDVKFYAAVLQFGELPDGNSSTVAVQVPVASLQTIKDTRTNLFSAHVAIVAEIKDKNGTVIEHFGENIAKRGAVETLDSDPSASIILQRHFMAIPGQYLLEVAVYDQDGLKYGAQRTVFEIPQAQITPSLSPIVLVGHVDSINDDNEDPLEPLRYEKGKITPNLAGAVASNAKGVSLFFILHPDPKSSEPAILEMEASRNGHPGRRTPLPLKLKSAGEAVPYLATFKGSSMAPGNYEVKAMMSQGGKTSVQQVAFTVPGDGSVAAGAPGQGGGVAADLTASSEANDSYSGGLLAIIPVTNPVQPPADEEIASLIADAQTHSMGYAESLPNFMCVEVTNRSVDASGSGNWKHRDTLAELLRYRDKAETHTMLEINGVTSNTDREALLKQKGSTLSGGELGGVLKAVFAPSAKADFKWKETDALGSGTVQVFDYHVAKSNSMFSVVGSNDVQLMVGFHGQVYIDSATRNVRRISLEADDLPKDFPTQASVMGVDYDYVVINGRDYLMPISAEVRVRQNHHQAIMNTIEFRDYKKYGSAMKILDYKQVENSKQ</sequence>
<accession>A0AAU7DRV9</accession>
<keyword evidence="1" id="KW-0732">Signal</keyword>
<dbReference type="InterPro" id="IPR017802">
    <property type="entry name" value="VWFA-rel_acidobac-type"/>
</dbReference>
<feature type="signal peptide" evidence="1">
    <location>
        <begin position="1"/>
        <end position="25"/>
    </location>
</feature>
<dbReference type="EMBL" id="CP121196">
    <property type="protein sequence ID" value="XBH20064.1"/>
    <property type="molecule type" value="Genomic_DNA"/>
</dbReference>
<evidence type="ECO:0000313" key="2">
    <source>
        <dbReference type="EMBL" id="XBH20064.1"/>
    </source>
</evidence>